<protein>
    <submittedName>
        <fullName evidence="6">Lymphocyte antigen 6 complex locus protein G6c-like</fullName>
    </submittedName>
</protein>
<dbReference type="Pfam" id="PF00021">
    <property type="entry name" value="UPAR_LY6"/>
    <property type="match status" value="1"/>
</dbReference>
<evidence type="ECO:0000313" key="6">
    <source>
        <dbReference type="RefSeq" id="XP_015276066.1"/>
    </source>
</evidence>
<dbReference type="PANTHER" id="PTHR32149:SF2">
    <property type="entry name" value="LYMPHOCYTE ANTIGEN 6 COMPLEX LOCUS PROTEIN G6C"/>
    <property type="match status" value="1"/>
</dbReference>
<sequence length="197" mass="21578">MPPLHLSKGKACLSSLILPLAVPSALMRINASLLTAHIPRLLGRVLVPKPSWLPLPSQVLCYICKDIPSQLIKMNKFLLLGFAALLFCTVAQGLVCKVCKFKVGSVCWSSDDPCVADDGQHCETTRVYSGRLMLFTRHGCNKHKELCNMTEQRDNVFDMSYNRTCCNYDLCNGGIVSSPSLPLLAGLSLALGSWLAH</sequence>
<keyword evidence="5" id="KW-1185">Reference proteome</keyword>
<organism evidence="5 6">
    <name type="scientific">Gekko japonicus</name>
    <name type="common">Schlegel's Japanese gecko</name>
    <dbReference type="NCBI Taxonomy" id="146911"/>
    <lineage>
        <taxon>Eukaryota</taxon>
        <taxon>Metazoa</taxon>
        <taxon>Chordata</taxon>
        <taxon>Craniata</taxon>
        <taxon>Vertebrata</taxon>
        <taxon>Euteleostomi</taxon>
        <taxon>Lepidosauria</taxon>
        <taxon>Squamata</taxon>
        <taxon>Bifurcata</taxon>
        <taxon>Gekkota</taxon>
        <taxon>Gekkonidae</taxon>
        <taxon>Gekkoninae</taxon>
        <taxon>Gekko</taxon>
    </lineage>
</organism>
<dbReference type="SUPFAM" id="SSF57302">
    <property type="entry name" value="Snake toxin-like"/>
    <property type="match status" value="1"/>
</dbReference>
<evidence type="ECO:0000313" key="5">
    <source>
        <dbReference type="Proteomes" id="UP000694871"/>
    </source>
</evidence>
<dbReference type="InterPro" id="IPR045860">
    <property type="entry name" value="Snake_toxin-like_sf"/>
</dbReference>
<keyword evidence="3" id="KW-1015">Disulfide bond</keyword>
<dbReference type="InterPro" id="IPR039237">
    <property type="entry name" value="LY6G6C"/>
</dbReference>
<dbReference type="GeneID" id="107118273"/>
<evidence type="ECO:0000256" key="2">
    <source>
        <dbReference type="ARBA" id="ARBA00022525"/>
    </source>
</evidence>
<dbReference type="Proteomes" id="UP000694871">
    <property type="component" value="Unplaced"/>
</dbReference>
<feature type="domain" description="UPAR/Ly6" evidence="4">
    <location>
        <begin position="92"/>
        <end position="173"/>
    </location>
</feature>
<keyword evidence="2" id="KW-0964">Secreted</keyword>
<dbReference type="PANTHER" id="PTHR32149">
    <property type="entry name" value="LYMPHOCYTE ANTIGEN 6 COMPLEX LOCUS PROTEIN G6C"/>
    <property type="match status" value="1"/>
</dbReference>
<gene>
    <name evidence="6" type="primary">LOC107118273</name>
</gene>
<evidence type="ECO:0000256" key="3">
    <source>
        <dbReference type="ARBA" id="ARBA00023157"/>
    </source>
</evidence>
<proteinExistence type="predicted"/>
<evidence type="ECO:0000259" key="4">
    <source>
        <dbReference type="Pfam" id="PF00021"/>
    </source>
</evidence>
<accession>A0ABM1KQS9</accession>
<dbReference type="InterPro" id="IPR016054">
    <property type="entry name" value="LY6_UPA_recep-like"/>
</dbReference>
<comment type="subcellular location">
    <subcellularLocation>
        <location evidence="1">Secreted</location>
    </subcellularLocation>
</comment>
<evidence type="ECO:0000256" key="1">
    <source>
        <dbReference type="ARBA" id="ARBA00004613"/>
    </source>
</evidence>
<dbReference type="RefSeq" id="XP_015276066.1">
    <property type="nucleotide sequence ID" value="XM_015420580.1"/>
</dbReference>
<name>A0ABM1KQS9_GEKJA</name>
<reference evidence="6" key="1">
    <citation type="submission" date="2025-08" db="UniProtKB">
        <authorList>
            <consortium name="RefSeq"/>
        </authorList>
    </citation>
    <scope>IDENTIFICATION</scope>
</reference>